<evidence type="ECO:0000313" key="1">
    <source>
        <dbReference type="EMBL" id="QWS34809.1"/>
    </source>
</evidence>
<proteinExistence type="predicted"/>
<gene>
    <name evidence="1" type="ORF">KM842_06675</name>
</gene>
<evidence type="ECO:0000313" key="2">
    <source>
        <dbReference type="Proteomes" id="UP000681794"/>
    </source>
</evidence>
<organism evidence="1 2">
    <name type="scientific">Curtobacterium aetherium</name>
    <dbReference type="NCBI Taxonomy" id="2841594"/>
    <lineage>
        <taxon>Bacteria</taxon>
        <taxon>Bacillati</taxon>
        <taxon>Actinomycetota</taxon>
        <taxon>Actinomycetes</taxon>
        <taxon>Micrococcales</taxon>
        <taxon>Microbacteriaceae</taxon>
        <taxon>Curtobacterium</taxon>
    </lineage>
</organism>
<name>A0ACD1E7C6_9MICO</name>
<sequence>MLVSFANHSTAPVNLGGAERSLLRFVEDWAAADPDLSPHFVTKAPRGKFIEALDERGWQYDAFRFRGWALPSPQPAPAAERAAFATVDYAAVNAIIRLYERRRPDLVVTNTLVAPWASYAAAVLGIPQAWFVREYGDLDHGLHFQHGRAGTLGDIGLLAGAVVTNSGAMRDHLAQYMPAEKISVAYPSVDVDRLRATRAEAPTVRPFPQTEPGLRVTVVGRVEESKGQHRVVDALGLLRDRGVTASVCFVGSWKQPGEDQRLLDRARALGVAEHVVFAGEQTTPAPYVEAADVCVTPSTIEAFGRTTAEYMALGKPVVATREGGSAELVEPGVTGALVAAADTSALADTLAAYAADPGSVGRHGAAAPDRLASVTGAGHDNAAAIARFTALVGTEGYRLPQAARYWFELPGAYASLGATSARAAVGLLTARVRSRSGAVGRLLARPGALVRKVTRR</sequence>
<dbReference type="Proteomes" id="UP000681794">
    <property type="component" value="Chromosome"/>
</dbReference>
<dbReference type="EMBL" id="CP076544">
    <property type="protein sequence ID" value="QWS34809.1"/>
    <property type="molecule type" value="Genomic_DNA"/>
</dbReference>
<protein>
    <submittedName>
        <fullName evidence="1">Glycosyltransferase family 4 protein</fullName>
    </submittedName>
</protein>
<accession>A0ACD1E7C6</accession>
<reference evidence="1" key="1">
    <citation type="submission" date="2021-06" db="EMBL/GenBank/DDBJ databases">
        <authorList>
            <person name="Ellington A.J."/>
            <person name="Bryan N.C."/>
            <person name="Christner B.C."/>
            <person name="Reisch C.R."/>
        </authorList>
    </citation>
    <scope>NUCLEOTIDE SEQUENCE</scope>
    <source>
        <strain evidence="1">L6-1</strain>
    </source>
</reference>
<keyword evidence="2" id="KW-1185">Reference proteome</keyword>